<sequence>MGIAAVRIGSRLAEMVQPKVSQLSKRHYNGQPERTAKRRRLVMDVTQDAESRDDSTPWEWSKLRCPEQIKLSDDYRLTPSYGQADGDINEEDMILFQASTTGALTTAERIKTETELNNPAVQAAQPLTEHNCTFTVIIQELGKWFGIGVADEEFQLVGGKTLGTQTTGINCGYFCQTKSGETDIHKIQIHSQAGLDASPFKRGDSVSVRVHYASHTIYFFLNGLFQGNSFHRSPFRPTGYIYEPLIQDGMLWPTIHLSHGTTVKLSHDSIPQMNASLSMVRPSSLSWEWSIKSTKKSEGVRIDPNSRGKLALRTIEEPIVTNPAIMSHQGFTRSRPHFQIKIESLGKWLGIGVCDEKFVVTDSKTLGTQKGSINSAYFWQVTGVNKLQMTSERPVDGVEILKVNDVVDIYVDFDANKIHYFSNSQYQGHINCSQSIMKENELYPCASMSVGTSVLIVDSPNFRAGWMKERREEKREEEGDQVSTVRDLFWIRRAIGREHSKEDTYDPSLFNQTSHPMNWSWGNDIQSKSKVIEIHEQGLVANRITNEGNNPAVMTAQPFTRVSCYFSVKVLSMGPWMGIGVADRTFSLDDSKTLGEQRCGLNSSYFVQGVLRQLQLFGEKIVDQVNPITVGDVISIHLDFDERRIHYYHNHVKQGSLSCGKHELLEGSIFPCVDMSPNTSVSIVNFHSPPASKLYDMDIMSH</sequence>
<reference evidence="2 3" key="1">
    <citation type="journal article" date="2018" name="Genome Biol. Evol.">
        <title>Multiple Roots of Fruiting Body Formation in Amoebozoa.</title>
        <authorList>
            <person name="Hillmann F."/>
            <person name="Forbes G."/>
            <person name="Novohradska S."/>
            <person name="Ferling I."/>
            <person name="Riege K."/>
            <person name="Groth M."/>
            <person name="Westermann M."/>
            <person name="Marz M."/>
            <person name="Spaller T."/>
            <person name="Winckler T."/>
            <person name="Schaap P."/>
            <person name="Glockner G."/>
        </authorList>
    </citation>
    <scope>NUCLEOTIDE SEQUENCE [LARGE SCALE GENOMIC DNA]</scope>
    <source>
        <strain evidence="2 3">Jena</strain>
    </source>
</reference>
<evidence type="ECO:0000259" key="1">
    <source>
        <dbReference type="PROSITE" id="PS50188"/>
    </source>
</evidence>
<dbReference type="Gene3D" id="2.60.120.920">
    <property type="match status" value="3"/>
</dbReference>
<dbReference type="EMBL" id="MDYQ01000019">
    <property type="protein sequence ID" value="PRP87627.1"/>
    <property type="molecule type" value="Genomic_DNA"/>
</dbReference>
<feature type="domain" description="B30.2/SPRY" evidence="1">
    <location>
        <begin position="269"/>
        <end position="464"/>
    </location>
</feature>
<dbReference type="AlphaFoldDB" id="A0A2P6NUI2"/>
<feature type="domain" description="B30.2/SPRY" evidence="1">
    <location>
        <begin position="483"/>
        <end position="691"/>
    </location>
</feature>
<accession>A0A2P6NUI2</accession>
<organism evidence="2 3">
    <name type="scientific">Planoprotostelium fungivorum</name>
    <dbReference type="NCBI Taxonomy" id="1890364"/>
    <lineage>
        <taxon>Eukaryota</taxon>
        <taxon>Amoebozoa</taxon>
        <taxon>Evosea</taxon>
        <taxon>Variosea</taxon>
        <taxon>Cavosteliida</taxon>
        <taxon>Cavosteliaceae</taxon>
        <taxon>Planoprotostelium</taxon>
    </lineage>
</organism>
<dbReference type="SUPFAM" id="SSF49899">
    <property type="entry name" value="Concanavalin A-like lectins/glucanases"/>
    <property type="match status" value="3"/>
</dbReference>
<proteinExistence type="predicted"/>
<dbReference type="InParanoid" id="A0A2P6NUI2"/>
<dbReference type="PANTHER" id="PTHR12245">
    <property type="entry name" value="SPRY DOMAIN CONTAINING SOCS BOX PROTEIN"/>
    <property type="match status" value="1"/>
</dbReference>
<dbReference type="InterPro" id="IPR001870">
    <property type="entry name" value="B30.2/SPRY"/>
</dbReference>
<protein>
    <recommendedName>
        <fullName evidence="1">B30.2/SPRY domain-containing protein</fullName>
    </recommendedName>
</protein>
<dbReference type="Proteomes" id="UP000241769">
    <property type="component" value="Unassembled WGS sequence"/>
</dbReference>
<name>A0A2P6NUI2_9EUKA</name>
<dbReference type="PANTHER" id="PTHR12245:SF5">
    <property type="entry name" value="SPRY DOMAIN-CONTAINING SOCS BOX PROTEIN 3"/>
    <property type="match status" value="1"/>
</dbReference>
<evidence type="ECO:0000313" key="2">
    <source>
        <dbReference type="EMBL" id="PRP87627.1"/>
    </source>
</evidence>
<keyword evidence="3" id="KW-1185">Reference proteome</keyword>
<dbReference type="InterPro" id="IPR013320">
    <property type="entry name" value="ConA-like_dom_sf"/>
</dbReference>
<comment type="caution">
    <text evidence="2">The sequence shown here is derived from an EMBL/GenBank/DDBJ whole genome shotgun (WGS) entry which is preliminary data.</text>
</comment>
<dbReference type="CDD" id="cd11709">
    <property type="entry name" value="SPRY"/>
    <property type="match status" value="2"/>
</dbReference>
<gene>
    <name evidence="2" type="ORF">PROFUN_04654</name>
</gene>
<dbReference type="PROSITE" id="PS50188">
    <property type="entry name" value="B302_SPRY"/>
    <property type="match status" value="2"/>
</dbReference>
<dbReference type="InterPro" id="IPR050672">
    <property type="entry name" value="FBXO45-Fsn/SPSB_families"/>
</dbReference>
<evidence type="ECO:0000313" key="3">
    <source>
        <dbReference type="Proteomes" id="UP000241769"/>
    </source>
</evidence>
<dbReference type="Pfam" id="PF00622">
    <property type="entry name" value="SPRY"/>
    <property type="match status" value="2"/>
</dbReference>
<dbReference type="InterPro" id="IPR003877">
    <property type="entry name" value="SPRY_dom"/>
</dbReference>
<dbReference type="InterPro" id="IPR043136">
    <property type="entry name" value="B30.2/SPRY_sf"/>
</dbReference>